<gene>
    <name evidence="1" type="ORF">C3B61_09485</name>
</gene>
<proteinExistence type="predicted"/>
<accession>A0A2S3ZFU8</accession>
<sequence>MGIGLVIALTGCSLGGSEGQSKESADAALSAIPGVSGGSVNTSSMVSGLQEETHTTIEVQVEPGFSVPDPEALVDYLIGVAWSTKTKEATSSVEIIVVSDPQISIVDAVEAGPWVDTGVDPNFPEGAVVGADEVKDRFGDWPGEVPVLPDGLIVGPTPEPTP</sequence>
<keyword evidence="2" id="KW-1185">Reference proteome</keyword>
<organism evidence="1 2">
    <name type="scientific">Cryobacterium zongtaii</name>
    <dbReference type="NCBI Taxonomy" id="1259217"/>
    <lineage>
        <taxon>Bacteria</taxon>
        <taxon>Bacillati</taxon>
        <taxon>Actinomycetota</taxon>
        <taxon>Actinomycetes</taxon>
        <taxon>Micrococcales</taxon>
        <taxon>Microbacteriaceae</taxon>
        <taxon>Cryobacterium</taxon>
    </lineage>
</organism>
<dbReference type="EMBL" id="PPXD01000011">
    <property type="protein sequence ID" value="POH65987.1"/>
    <property type="molecule type" value="Genomic_DNA"/>
</dbReference>
<dbReference type="AlphaFoldDB" id="A0A2S3ZFU8"/>
<evidence type="ECO:0000313" key="1">
    <source>
        <dbReference type="EMBL" id="POH65987.1"/>
    </source>
</evidence>
<evidence type="ECO:0000313" key="2">
    <source>
        <dbReference type="Proteomes" id="UP000237340"/>
    </source>
</evidence>
<reference evidence="1 2" key="1">
    <citation type="submission" date="2018-01" db="EMBL/GenBank/DDBJ databases">
        <title>Cryobacterium sp. nov., from glaciers in China.</title>
        <authorList>
            <person name="Liu Q."/>
            <person name="Xin Y.-H."/>
        </authorList>
    </citation>
    <scope>NUCLEOTIDE SEQUENCE [LARGE SCALE GENOMIC DNA]</scope>
    <source>
        <strain evidence="1 2">TMN-42</strain>
    </source>
</reference>
<dbReference type="Proteomes" id="UP000237340">
    <property type="component" value="Unassembled WGS sequence"/>
</dbReference>
<name>A0A2S3ZFU8_9MICO</name>
<protein>
    <submittedName>
        <fullName evidence="1">Uncharacterized protein</fullName>
    </submittedName>
</protein>
<comment type="caution">
    <text evidence="1">The sequence shown here is derived from an EMBL/GenBank/DDBJ whole genome shotgun (WGS) entry which is preliminary data.</text>
</comment>